<dbReference type="EMBL" id="UINC01047459">
    <property type="protein sequence ID" value="SVB56761.1"/>
    <property type="molecule type" value="Genomic_DNA"/>
</dbReference>
<dbReference type="AlphaFoldDB" id="A0A382F3R1"/>
<accession>A0A382F3R1</accession>
<name>A0A382F3R1_9ZZZZ</name>
<proteinExistence type="predicted"/>
<feature type="transmembrane region" description="Helical" evidence="1">
    <location>
        <begin position="21"/>
        <end position="39"/>
    </location>
</feature>
<sequence length="49" mass="5308">MINIISSEKFKGNSFVAKYDFNTTIIGGGVIGLSIAYSLSKKIENVLLL</sequence>
<keyword evidence="1" id="KW-0472">Membrane</keyword>
<gene>
    <name evidence="2" type="ORF">METZ01_LOCUS209615</name>
</gene>
<dbReference type="Gene3D" id="3.50.50.60">
    <property type="entry name" value="FAD/NAD(P)-binding domain"/>
    <property type="match status" value="1"/>
</dbReference>
<dbReference type="InterPro" id="IPR036188">
    <property type="entry name" value="FAD/NAD-bd_sf"/>
</dbReference>
<keyword evidence="1" id="KW-0812">Transmembrane</keyword>
<evidence type="ECO:0000313" key="2">
    <source>
        <dbReference type="EMBL" id="SVB56761.1"/>
    </source>
</evidence>
<evidence type="ECO:0000256" key="1">
    <source>
        <dbReference type="SAM" id="Phobius"/>
    </source>
</evidence>
<evidence type="ECO:0008006" key="3">
    <source>
        <dbReference type="Google" id="ProtNLM"/>
    </source>
</evidence>
<reference evidence="2" key="1">
    <citation type="submission" date="2018-05" db="EMBL/GenBank/DDBJ databases">
        <authorList>
            <person name="Lanie J.A."/>
            <person name="Ng W.-L."/>
            <person name="Kazmierczak K.M."/>
            <person name="Andrzejewski T.M."/>
            <person name="Davidsen T.M."/>
            <person name="Wayne K.J."/>
            <person name="Tettelin H."/>
            <person name="Glass J.I."/>
            <person name="Rusch D."/>
            <person name="Podicherti R."/>
            <person name="Tsui H.-C.T."/>
            <person name="Winkler M.E."/>
        </authorList>
    </citation>
    <scope>NUCLEOTIDE SEQUENCE</scope>
</reference>
<keyword evidence="1" id="KW-1133">Transmembrane helix</keyword>
<organism evidence="2">
    <name type="scientific">marine metagenome</name>
    <dbReference type="NCBI Taxonomy" id="408172"/>
    <lineage>
        <taxon>unclassified sequences</taxon>
        <taxon>metagenomes</taxon>
        <taxon>ecological metagenomes</taxon>
    </lineage>
</organism>
<protein>
    <recommendedName>
        <fullName evidence="3">FAD dependent oxidoreductase domain-containing protein</fullName>
    </recommendedName>
</protein>
<feature type="non-terminal residue" evidence="2">
    <location>
        <position position="49"/>
    </location>
</feature>